<dbReference type="CDD" id="cd13585">
    <property type="entry name" value="PBP2_TMBP_like"/>
    <property type="match status" value="1"/>
</dbReference>
<evidence type="ECO:0000256" key="1">
    <source>
        <dbReference type="SAM" id="SignalP"/>
    </source>
</evidence>
<dbReference type="InterPro" id="IPR006059">
    <property type="entry name" value="SBP"/>
</dbReference>
<sequence length="451" mass="49860">MKRRLLAAMLAGMMVLSLAACGKGSDDGAAKKDETASEETITLKFWDMVWGGPEYATEAEKLAKSYSEVVPNVEIEYQSIPWANRYETFSVAVAAGDGPDVSTGGGYQQHQFAATGNILPLNDIMDEWKEEGKLEDLPQDMIEFFQDTEGNQLGIPFNFEPRGIFYRKDYFEDKGLEVPKTWDELHTAIKALSDPANGKYGMAYPAADAAANVSFMSWLVSNGSGVWSEDGKTPDWTNEKNVKVLEFISTLRDEGCFPEGMASYEQADAQKMFLQGNSAMMVDGIGFGLQIQEQGDDFAEKVGIMPFPQGPDSDQPGMSAALNAYMVYSSTEYPEEAKAFIKWWSENNLSLWTGPAGVNASPARISFLEDESYLNNEANPFLDDMVEMWVPAMQSTMYPAASANVAQATVDGERWWRDVSQAILMGEKSPEEILQDKQNAAEQLLKDLGIE</sequence>
<dbReference type="PANTHER" id="PTHR43649:SF12">
    <property type="entry name" value="DIACETYLCHITOBIOSE BINDING PROTEIN DASA"/>
    <property type="match status" value="1"/>
</dbReference>
<dbReference type="InterPro" id="IPR050490">
    <property type="entry name" value="Bact_solute-bd_prot1"/>
</dbReference>
<evidence type="ECO:0000313" key="3">
    <source>
        <dbReference type="Proteomes" id="UP000723714"/>
    </source>
</evidence>
<proteinExistence type="predicted"/>
<protein>
    <submittedName>
        <fullName evidence="2">Sugar ABC transporter substrate-binding protein</fullName>
    </submittedName>
</protein>
<dbReference type="RefSeq" id="WP_216240036.1">
    <property type="nucleotide sequence ID" value="NZ_JABACJ020000003.1"/>
</dbReference>
<feature type="signal peptide" evidence="1">
    <location>
        <begin position="1"/>
        <end position="19"/>
    </location>
</feature>
<gene>
    <name evidence="2" type="ORF">HGO97_005030</name>
</gene>
<dbReference type="PROSITE" id="PS51257">
    <property type="entry name" value="PROKAR_LIPOPROTEIN"/>
    <property type="match status" value="1"/>
</dbReference>
<organism evidence="2 3">
    <name type="scientific">Faecalicatena faecalis</name>
    <dbReference type="NCBI Taxonomy" id="2726362"/>
    <lineage>
        <taxon>Bacteria</taxon>
        <taxon>Bacillati</taxon>
        <taxon>Bacillota</taxon>
        <taxon>Clostridia</taxon>
        <taxon>Lachnospirales</taxon>
        <taxon>Lachnospiraceae</taxon>
        <taxon>Faecalicatena</taxon>
    </lineage>
</organism>
<comment type="caution">
    <text evidence="2">The sequence shown here is derived from an EMBL/GenBank/DDBJ whole genome shotgun (WGS) entry which is preliminary data.</text>
</comment>
<keyword evidence="3" id="KW-1185">Reference proteome</keyword>
<name>A0ABS6D0S4_9FIRM</name>
<dbReference type="Pfam" id="PF01547">
    <property type="entry name" value="SBP_bac_1"/>
    <property type="match status" value="1"/>
</dbReference>
<accession>A0ABS6D0S4</accession>
<evidence type="ECO:0000313" key="2">
    <source>
        <dbReference type="EMBL" id="MBU3875178.1"/>
    </source>
</evidence>
<dbReference type="PANTHER" id="PTHR43649">
    <property type="entry name" value="ARABINOSE-BINDING PROTEIN-RELATED"/>
    <property type="match status" value="1"/>
</dbReference>
<dbReference type="EMBL" id="JABACJ020000003">
    <property type="protein sequence ID" value="MBU3875178.1"/>
    <property type="molecule type" value="Genomic_DNA"/>
</dbReference>
<keyword evidence="1" id="KW-0732">Signal</keyword>
<feature type="chain" id="PRO_5045723205" evidence="1">
    <location>
        <begin position="20"/>
        <end position="451"/>
    </location>
</feature>
<dbReference type="Proteomes" id="UP000723714">
    <property type="component" value="Unassembled WGS sequence"/>
</dbReference>
<reference evidence="2 3" key="1">
    <citation type="submission" date="2021-06" db="EMBL/GenBank/DDBJ databases">
        <title>Faecalicatena sp. nov. isolated from porcine feces.</title>
        <authorList>
            <person name="Oh B.S."/>
            <person name="Lee J.H."/>
        </authorList>
    </citation>
    <scope>NUCLEOTIDE SEQUENCE [LARGE SCALE GENOMIC DNA]</scope>
    <source>
        <strain evidence="2 3">AGMB00832</strain>
    </source>
</reference>